<name>A0A1B9F6V7_9BACT</name>
<sequence length="39" mass="4733">MFFLKPLYFPYMNKTGGKKNWFRTYLGGIQVKMNREKAQ</sequence>
<comment type="caution">
    <text evidence="1">The sequence shown here is derived from an EMBL/GenBank/DDBJ whole genome shotgun (WGS) entry which is preliminary data.</text>
</comment>
<dbReference type="Proteomes" id="UP000093080">
    <property type="component" value="Unassembled WGS sequence"/>
</dbReference>
<dbReference type="EMBL" id="MAGO01000004">
    <property type="protein sequence ID" value="OCC15652.1"/>
    <property type="molecule type" value="Genomic_DNA"/>
</dbReference>
<organism evidence="1 2">
    <name type="scientific">Dissulfuribacter thermophilus</name>
    <dbReference type="NCBI Taxonomy" id="1156395"/>
    <lineage>
        <taxon>Bacteria</taxon>
        <taxon>Pseudomonadati</taxon>
        <taxon>Thermodesulfobacteriota</taxon>
        <taxon>Dissulfuribacteria</taxon>
        <taxon>Dissulfuribacterales</taxon>
        <taxon>Dissulfuribacteraceae</taxon>
        <taxon>Dissulfuribacter</taxon>
    </lineage>
</organism>
<evidence type="ECO:0000313" key="1">
    <source>
        <dbReference type="EMBL" id="OCC15652.1"/>
    </source>
</evidence>
<protein>
    <submittedName>
        <fullName evidence="1">Uncharacterized protein</fullName>
    </submittedName>
</protein>
<dbReference type="STRING" id="1156395.DBT_1003"/>
<accession>A0A1B9F6V7</accession>
<evidence type="ECO:0000313" key="2">
    <source>
        <dbReference type="Proteomes" id="UP000093080"/>
    </source>
</evidence>
<gene>
    <name evidence="1" type="ORF">DBT_1003</name>
</gene>
<dbReference type="AlphaFoldDB" id="A0A1B9F6V7"/>
<reference evidence="1 2" key="1">
    <citation type="submission" date="2016-06" db="EMBL/GenBank/DDBJ databases">
        <title>Respiratory ammonification of nitrate coupled to the oxidation of elemental sulfur in deep-sea autotrophic thermophilic bacteria.</title>
        <authorList>
            <person name="Slobodkina G.B."/>
            <person name="Mardanov A.V."/>
            <person name="Ravin N.V."/>
            <person name="Frolova A.A."/>
            <person name="Viryasiv M.B."/>
            <person name="Chernyh N.A."/>
            <person name="Bonch-Osmolovskaya E.A."/>
            <person name="Slobodkin A.I."/>
        </authorList>
    </citation>
    <scope>NUCLEOTIDE SEQUENCE [LARGE SCALE GENOMIC DNA]</scope>
    <source>
        <strain evidence="1 2">S69</strain>
    </source>
</reference>
<proteinExistence type="predicted"/>
<keyword evidence="2" id="KW-1185">Reference proteome</keyword>